<organism evidence="1 2">
    <name type="scientific">Hydrocarboniphaga effusa AP103</name>
    <dbReference type="NCBI Taxonomy" id="1172194"/>
    <lineage>
        <taxon>Bacteria</taxon>
        <taxon>Pseudomonadati</taxon>
        <taxon>Pseudomonadota</taxon>
        <taxon>Gammaproteobacteria</taxon>
        <taxon>Nevskiales</taxon>
        <taxon>Nevskiaceae</taxon>
        <taxon>Hydrocarboniphaga</taxon>
    </lineage>
</organism>
<dbReference type="Gene3D" id="3.40.50.12580">
    <property type="match status" value="1"/>
</dbReference>
<evidence type="ECO:0000313" key="2">
    <source>
        <dbReference type="Proteomes" id="UP000003704"/>
    </source>
</evidence>
<proteinExistence type="predicted"/>
<comment type="caution">
    <text evidence="1">The sequence shown here is derived from an EMBL/GenBank/DDBJ whole genome shotgun (WGS) entry which is preliminary data.</text>
</comment>
<name>I8TAS6_9GAMM</name>
<protein>
    <recommendedName>
        <fullName evidence="3">Glycerophosphotransferase</fullName>
    </recommendedName>
</protein>
<sequence length="399" mass="45525">MRFVFPFIGHIHQIPHALPIAAELADRYPEAEVHVCFINEEQERFARRLLCEYSAAAPLHFRRLRLPALERWRMESGWTPWKQLALFVNRAYLGSFDAIVAPEQTTLWLKRFVARPKFVWTRHGAGDRASGFASRTQNFDYVLMAGDKIARRLLDKKLIRIGQYSTGIYAKFDWLKRRNCNQRPFFDNGRITVLYNPHFRCGLSSWTAAGRAVLEAFASSSRYNLIFAPHIRLREGLCRTDLAFIERYRGLPHFHIDLGSERSTDMSYTLAADVYLGDVSSQLAEFLVRPRPCVFLNPMKAHWQADACYQQWNLGPVLDDVAALEATLDIAVASHPDFLALQEAYRDETFGLIGQGGAHEIPSSARAADAIFGFVNRSSRWPRVAPLSRDTAASPFTRS</sequence>
<dbReference type="Proteomes" id="UP000003704">
    <property type="component" value="Unassembled WGS sequence"/>
</dbReference>
<dbReference type="PATRIC" id="fig|1172194.4.peg.961"/>
<evidence type="ECO:0008006" key="3">
    <source>
        <dbReference type="Google" id="ProtNLM"/>
    </source>
</evidence>
<gene>
    <name evidence="1" type="ORF">WQQ_10020</name>
</gene>
<accession>I8TAS6</accession>
<reference evidence="1 2" key="1">
    <citation type="journal article" date="2012" name="J. Bacteriol.">
        <title>Genome Sequence of n-Alkane-Degrading Hydrocarboniphaga effusa Strain AP103T (ATCC BAA-332T).</title>
        <authorList>
            <person name="Chang H.K."/>
            <person name="Zylstra G.J."/>
            <person name="Chae J.C."/>
        </authorList>
    </citation>
    <scope>NUCLEOTIDE SEQUENCE [LARGE SCALE GENOMIC DNA]</scope>
    <source>
        <strain evidence="1 2">AP103</strain>
    </source>
</reference>
<keyword evidence="2" id="KW-1185">Reference proteome</keyword>
<dbReference type="AlphaFoldDB" id="I8TAS6"/>
<dbReference type="InterPro" id="IPR043148">
    <property type="entry name" value="TagF_C"/>
</dbReference>
<dbReference type="OrthoDB" id="8437129at2"/>
<dbReference type="STRING" id="1172194.WQQ_10020"/>
<evidence type="ECO:0000313" key="1">
    <source>
        <dbReference type="EMBL" id="EIT70865.1"/>
    </source>
</evidence>
<dbReference type="SUPFAM" id="SSF53756">
    <property type="entry name" value="UDP-Glycosyltransferase/glycogen phosphorylase"/>
    <property type="match status" value="1"/>
</dbReference>
<dbReference type="EMBL" id="AKGD01000001">
    <property type="protein sequence ID" value="EIT70865.1"/>
    <property type="molecule type" value="Genomic_DNA"/>
</dbReference>
<dbReference type="RefSeq" id="WP_007183958.1">
    <property type="nucleotide sequence ID" value="NZ_AKGD01000001.1"/>
</dbReference>